<keyword evidence="4 8" id="KW-1133">Transmembrane helix</keyword>
<evidence type="ECO:0000256" key="1">
    <source>
        <dbReference type="ARBA" id="ARBA00004141"/>
    </source>
</evidence>
<feature type="compositionally biased region" description="Basic and acidic residues" evidence="7">
    <location>
        <begin position="401"/>
        <end position="425"/>
    </location>
</feature>
<evidence type="ECO:0000256" key="5">
    <source>
        <dbReference type="ARBA" id="ARBA00023065"/>
    </source>
</evidence>
<evidence type="ECO:0000313" key="11">
    <source>
        <dbReference type="Proteomes" id="UP001589750"/>
    </source>
</evidence>
<comment type="subcellular location">
    <subcellularLocation>
        <location evidence="1">Membrane</location>
        <topology evidence="1">Multi-pass membrane protein</topology>
    </subcellularLocation>
</comment>
<keyword evidence="2" id="KW-0813">Transport</keyword>
<feature type="transmembrane region" description="Helical" evidence="8">
    <location>
        <begin position="137"/>
        <end position="154"/>
    </location>
</feature>
<dbReference type="Gene3D" id="1.20.1530.20">
    <property type="match status" value="1"/>
</dbReference>
<keyword evidence="5" id="KW-0406">Ion transport</keyword>
<feature type="transmembrane region" description="Helical" evidence="8">
    <location>
        <begin position="308"/>
        <end position="327"/>
    </location>
</feature>
<accession>A0ABV5KAN2</accession>
<feature type="transmembrane region" description="Helical" evidence="8">
    <location>
        <begin position="102"/>
        <end position="125"/>
    </location>
</feature>
<dbReference type="InterPro" id="IPR050794">
    <property type="entry name" value="CPA2_transporter"/>
</dbReference>
<feature type="region of interest" description="Disordered" evidence="7">
    <location>
        <begin position="399"/>
        <end position="425"/>
    </location>
</feature>
<protein>
    <submittedName>
        <fullName evidence="10">Cation:proton antiporter</fullName>
    </submittedName>
</protein>
<keyword evidence="3 8" id="KW-0812">Transmembrane</keyword>
<dbReference type="InterPro" id="IPR006153">
    <property type="entry name" value="Cation/H_exchanger_TM"/>
</dbReference>
<feature type="transmembrane region" description="Helical" evidence="8">
    <location>
        <begin position="74"/>
        <end position="95"/>
    </location>
</feature>
<feature type="transmembrane region" description="Helical" evidence="8">
    <location>
        <begin position="198"/>
        <end position="217"/>
    </location>
</feature>
<evidence type="ECO:0000259" key="9">
    <source>
        <dbReference type="Pfam" id="PF00999"/>
    </source>
</evidence>
<evidence type="ECO:0000256" key="3">
    <source>
        <dbReference type="ARBA" id="ARBA00022692"/>
    </source>
</evidence>
<comment type="caution">
    <text evidence="10">The sequence shown here is derived from an EMBL/GenBank/DDBJ whole genome shotgun (WGS) entry which is preliminary data.</text>
</comment>
<gene>
    <name evidence="10" type="ORF">ACFFRI_12135</name>
</gene>
<dbReference type="RefSeq" id="WP_170215410.1">
    <property type="nucleotide sequence ID" value="NZ_JBHMDG010000014.1"/>
</dbReference>
<dbReference type="Pfam" id="PF00999">
    <property type="entry name" value="Na_H_Exchanger"/>
    <property type="match status" value="1"/>
</dbReference>
<dbReference type="EMBL" id="JBHMDG010000014">
    <property type="protein sequence ID" value="MFB9313793.1"/>
    <property type="molecule type" value="Genomic_DNA"/>
</dbReference>
<evidence type="ECO:0000313" key="10">
    <source>
        <dbReference type="EMBL" id="MFB9313793.1"/>
    </source>
</evidence>
<dbReference type="InterPro" id="IPR038770">
    <property type="entry name" value="Na+/solute_symporter_sf"/>
</dbReference>
<keyword evidence="6 8" id="KW-0472">Membrane</keyword>
<keyword evidence="11" id="KW-1185">Reference proteome</keyword>
<dbReference type="PANTHER" id="PTHR32468">
    <property type="entry name" value="CATION/H + ANTIPORTER"/>
    <property type="match status" value="1"/>
</dbReference>
<evidence type="ECO:0000256" key="4">
    <source>
        <dbReference type="ARBA" id="ARBA00022989"/>
    </source>
</evidence>
<evidence type="ECO:0000256" key="6">
    <source>
        <dbReference type="ARBA" id="ARBA00023136"/>
    </source>
</evidence>
<evidence type="ECO:0000256" key="2">
    <source>
        <dbReference type="ARBA" id="ARBA00022448"/>
    </source>
</evidence>
<feature type="domain" description="Cation/H+ exchanger transmembrane" evidence="9">
    <location>
        <begin position="23"/>
        <end position="390"/>
    </location>
</feature>
<feature type="transmembrane region" description="Helical" evidence="8">
    <location>
        <begin position="166"/>
        <end position="186"/>
    </location>
</feature>
<evidence type="ECO:0000256" key="7">
    <source>
        <dbReference type="SAM" id="MobiDB-lite"/>
    </source>
</evidence>
<name>A0ABV5KAN2_9ACTN</name>
<dbReference type="PANTHER" id="PTHR32468:SF0">
    <property type="entry name" value="K(+)_H(+) ANTIPORTER 1"/>
    <property type="match status" value="1"/>
</dbReference>
<organism evidence="10 11">
    <name type="scientific">Nocardioides plantarum</name>
    <dbReference type="NCBI Taxonomy" id="29299"/>
    <lineage>
        <taxon>Bacteria</taxon>
        <taxon>Bacillati</taxon>
        <taxon>Actinomycetota</taxon>
        <taxon>Actinomycetes</taxon>
        <taxon>Propionibacteriales</taxon>
        <taxon>Nocardioidaceae</taxon>
        <taxon>Nocardioides</taxon>
    </lineage>
</organism>
<sequence>MSSPLVPEATLLCLAVALLLAGASVGARTASALRMPQVLGQLVSGLLLGPSVLGWFAPDAQHALFPPGGTLAELAHLALLVVVGVSALEMSPAIIRRHAGRVLLVCAPAFLLPLALGIGVGLWAAPSLDTDTETWRFTLVIGVVLAVSAVPVAIRILSELGVAHQLWAQVALAAAVAMDLVVWLLFSAAVGSTGTGPTVVSLVLAGASLAVTALLVLRINRPGRSVPHAESCTLVIAVLCGAATAGLLGLDGVIGAFLVGVCAAGAANGDPAQTRALDETVSRLLAPLAFASMGLTIDLGALSPGLVLVTVALVGLALVSKIVGGWAGGRLAGFERREARAIGTLLSARGAMEIMLADLALRAGVVDAGWHAVIMTIGIATSVVAGPLTRLAVSGLPVPAEDERGHDLVARPDPDGPGESLDRAA</sequence>
<dbReference type="Proteomes" id="UP001589750">
    <property type="component" value="Unassembled WGS sequence"/>
</dbReference>
<feature type="transmembrane region" description="Helical" evidence="8">
    <location>
        <begin position="229"/>
        <end position="248"/>
    </location>
</feature>
<evidence type="ECO:0000256" key="8">
    <source>
        <dbReference type="SAM" id="Phobius"/>
    </source>
</evidence>
<proteinExistence type="predicted"/>
<reference evidence="10 11" key="1">
    <citation type="submission" date="2024-09" db="EMBL/GenBank/DDBJ databases">
        <authorList>
            <person name="Sun Q."/>
            <person name="Mori K."/>
        </authorList>
    </citation>
    <scope>NUCLEOTIDE SEQUENCE [LARGE SCALE GENOMIC DNA]</scope>
    <source>
        <strain evidence="10 11">JCM 9626</strain>
    </source>
</reference>